<name>B8CIU6_SHEPW</name>
<dbReference type="eggNOG" id="COG3089">
    <property type="taxonomic scope" value="Bacteria"/>
</dbReference>
<evidence type="ECO:0000256" key="1">
    <source>
        <dbReference type="ARBA" id="ARBA00006450"/>
    </source>
</evidence>
<sequence>MLVPYEALNQLPIETLENLIKEFLIGQVEDGSFASTDEDSLQSAIAQCRDALCRGELVVEFSEEEESIAIRRKEDIVSVDLAQD</sequence>
<evidence type="ECO:0000313" key="3">
    <source>
        <dbReference type="Proteomes" id="UP000000753"/>
    </source>
</evidence>
<comment type="similarity">
    <text evidence="1">Belongs to the UPF0270 family.</text>
</comment>
<dbReference type="Pfam" id="PF06794">
    <property type="entry name" value="UPF0270"/>
    <property type="match status" value="1"/>
</dbReference>
<dbReference type="STRING" id="225849.swp_0759"/>
<dbReference type="SUPFAM" id="SSF118001">
    <property type="entry name" value="YehU-like"/>
    <property type="match status" value="1"/>
</dbReference>
<organism evidence="2 3">
    <name type="scientific">Shewanella piezotolerans (strain WP3 / JCM 13877)</name>
    <dbReference type="NCBI Taxonomy" id="225849"/>
    <lineage>
        <taxon>Bacteria</taxon>
        <taxon>Pseudomonadati</taxon>
        <taxon>Pseudomonadota</taxon>
        <taxon>Gammaproteobacteria</taxon>
        <taxon>Alteromonadales</taxon>
        <taxon>Shewanellaceae</taxon>
        <taxon>Shewanella</taxon>
    </lineage>
</organism>
<protein>
    <recommendedName>
        <fullName evidence="4">YheU family protein</fullName>
    </recommendedName>
</protein>
<dbReference type="KEGG" id="swp:swp_0759"/>
<dbReference type="Proteomes" id="UP000000753">
    <property type="component" value="Chromosome"/>
</dbReference>
<dbReference type="AlphaFoldDB" id="B8CIU6"/>
<proteinExistence type="inferred from homology"/>
<evidence type="ECO:0000313" key="2">
    <source>
        <dbReference type="EMBL" id="ACJ27572.1"/>
    </source>
</evidence>
<reference evidence="2 3" key="1">
    <citation type="journal article" date="2008" name="PLoS ONE">
        <title>Environmental adaptation: genomic analysis of the piezotolerant and psychrotolerant deep-sea iron reducing bacterium Shewanella piezotolerans WP3.</title>
        <authorList>
            <person name="Wang F."/>
            <person name="Wang J."/>
            <person name="Jian H."/>
            <person name="Zhang B."/>
            <person name="Li S."/>
            <person name="Wang F."/>
            <person name="Zeng X."/>
            <person name="Gao L."/>
            <person name="Bartlett D.H."/>
            <person name="Yu J."/>
            <person name="Hu S."/>
            <person name="Xiao X."/>
        </authorList>
    </citation>
    <scope>NUCLEOTIDE SEQUENCE [LARGE SCALE GENOMIC DNA]</scope>
    <source>
        <strain evidence="3">WP3 / JCM 13877</strain>
    </source>
</reference>
<dbReference type="OrthoDB" id="6401640at2"/>
<evidence type="ECO:0008006" key="4">
    <source>
        <dbReference type="Google" id="ProtNLM"/>
    </source>
</evidence>
<dbReference type="HOGENOM" id="CLU_2571949_0_0_6"/>
<keyword evidence="3" id="KW-1185">Reference proteome</keyword>
<gene>
    <name evidence="2" type="ordered locus">swp_0759</name>
</gene>
<accession>B8CIU6</accession>
<dbReference type="EMBL" id="CP000472">
    <property type="protein sequence ID" value="ACJ27572.1"/>
    <property type="molecule type" value="Genomic_DNA"/>
</dbReference>
<dbReference type="RefSeq" id="WP_020910951.1">
    <property type="nucleotide sequence ID" value="NC_011566.1"/>
</dbReference>
<dbReference type="InterPro" id="IPR036685">
    <property type="entry name" value="YehU-like_sf"/>
</dbReference>
<dbReference type="InterPro" id="IPR010648">
    <property type="entry name" value="UPF0270"/>
</dbReference>
<dbReference type="Gene3D" id="1.10.10.610">
    <property type="entry name" value="YehU-like"/>
    <property type="match status" value="1"/>
</dbReference>